<feature type="transmembrane region" description="Helical" evidence="7">
    <location>
        <begin position="1052"/>
        <end position="1075"/>
    </location>
</feature>
<feature type="compositionally biased region" description="Polar residues" evidence="6">
    <location>
        <begin position="296"/>
        <end position="317"/>
    </location>
</feature>
<feature type="compositionally biased region" description="Basic and acidic residues" evidence="6">
    <location>
        <begin position="184"/>
        <end position="194"/>
    </location>
</feature>
<feature type="compositionally biased region" description="Polar residues" evidence="6">
    <location>
        <begin position="197"/>
        <end position="222"/>
    </location>
</feature>
<feature type="region of interest" description="Disordered" evidence="6">
    <location>
        <begin position="170"/>
        <end position="264"/>
    </location>
</feature>
<evidence type="ECO:0000256" key="6">
    <source>
        <dbReference type="SAM" id="MobiDB-lite"/>
    </source>
</evidence>
<feature type="compositionally biased region" description="Basic and acidic residues" evidence="6">
    <location>
        <begin position="43"/>
        <end position="52"/>
    </location>
</feature>
<feature type="region of interest" description="Disordered" evidence="6">
    <location>
        <begin position="684"/>
        <end position="706"/>
    </location>
</feature>
<dbReference type="InterPro" id="IPR045861">
    <property type="entry name" value="CorA_cytoplasmic_dom"/>
</dbReference>
<feature type="compositionally biased region" description="Basic residues" evidence="6">
    <location>
        <begin position="740"/>
        <end position="749"/>
    </location>
</feature>
<feature type="region of interest" description="Disordered" evidence="6">
    <location>
        <begin position="722"/>
        <end position="769"/>
    </location>
</feature>
<comment type="similarity">
    <text evidence="2">Belongs to the CorA metal ion transporter (MIT) (TC 1.A.35) family.</text>
</comment>
<keyword evidence="9" id="KW-1185">Reference proteome</keyword>
<feature type="region of interest" description="Disordered" evidence="6">
    <location>
        <begin position="854"/>
        <end position="891"/>
    </location>
</feature>
<comment type="subcellular location">
    <subcellularLocation>
        <location evidence="1">Membrane</location>
        <topology evidence="1">Multi-pass membrane protein</topology>
    </subcellularLocation>
</comment>
<feature type="region of interest" description="Disordered" evidence="6">
    <location>
        <begin position="1"/>
        <end position="81"/>
    </location>
</feature>
<feature type="compositionally biased region" description="Basic residues" evidence="6">
    <location>
        <begin position="174"/>
        <end position="183"/>
    </location>
</feature>
<sequence length="1114" mass="126987">MSESEEERLLSSPSPFTKGPRDQSVRIDETEQGDDNLMNIDNELTKSGDIKKLSKRPAPVKHRISNTSLPRKDPTADNDFYQTDSFGILHESGSDLETQLRQNQDEEDEDEDILEERVPENLSRPANLKKEAEARNNSITNAHNNIRLSHRANRESFIDHRPSTIMETRPLTFAKKRKKKPKKSNIESGKEKPRAYSMNTDILNPSGNRISPRLNTSDYPSSSRERLASSFNPKLHDPFGLAGRSGRKDLSRNNQSRRDTLIPNGNDVVIDVDELMRHVKHRGSNGRSYHVDRNSRPSSLSTRSAPFSSSTGSTDVFNSDMEDEDDDEYNSRPSSRRSSNNSSLDDVCLVLEDEDTDYNKMWPDVAVLEEFSQEETEKLRKQAVRDAEAFHFQYDEDDEPFSNNDFEDRSFPNANERYNMADSANSGGIFFSKPIVTNIDVPELGNKKVNEAEQLASGRLRPRRLAPWHLTQGKMNGFTQPGMSPIHPNIPLDNEVRDNFLVGRNIQYPSHIISSNPEHFRFTYFRIDLDATVHSPTISGLLQPGQKFQDLFVASVYSEQRSNSNVSAGNTPMTTKANTPSHSTSHFMKNGANISGYPSASHITSSAATNELDEFEEVSPFWLDVVNPTEEEMKILSKAFGIHPLTTEDIFLGESREKVELFKDYYFICFRSFDIIAEKHVLRQKRNKQNDDQATTNMDHESISHSNKKNWLSSFFKKRRRSSNDIKKSGGDQSLYNSSLHHKANKQKMKMIEERNRKRKSGDRHKPREGELQPLNVYIIVFRTGVLTFHFAPTPHPINVRRRARLLKDYLNVTSDWIAYALIDDITDAFGPMIELIEDEVYDIEDAILKMHHTYDDESDSDSSDSDSDNSSSGDDESTFSVRGTNKSGANENSRLLFDKRYKTSASLHGSITNRSMNSQYSKSWKSYSSNSSSSRTSHSSLSSINPNIIGWKKKGDRLRRIGECRKRVTSILRLLGWKADVIKGFAKRYNEQWDFGPQSEIGIYLGDIQDHIITMVASLNHYEKLLSRSHSNYLAQINIDMTRVNNDMNDVLGKITILGTIVLPMNVITGLWGMNVIVPGQFNESLNWFISIVLFMFCLAYGAYVYTKKRFDF</sequence>
<keyword evidence="3 7" id="KW-0812">Transmembrane</keyword>
<dbReference type="InterPro" id="IPR044089">
    <property type="entry name" value="Alr1-like"/>
</dbReference>
<dbReference type="Pfam" id="PF01544">
    <property type="entry name" value="CorA"/>
    <property type="match status" value="1"/>
</dbReference>
<evidence type="ECO:0000256" key="4">
    <source>
        <dbReference type="ARBA" id="ARBA00022989"/>
    </source>
</evidence>
<dbReference type="EMBL" id="JBEVYD010000008">
    <property type="protein sequence ID" value="KAL3230976.1"/>
    <property type="molecule type" value="Genomic_DNA"/>
</dbReference>
<keyword evidence="4 7" id="KW-1133">Transmembrane helix</keyword>
<dbReference type="Gene3D" id="1.20.58.340">
    <property type="entry name" value="Magnesium transport protein CorA, transmembrane region"/>
    <property type="match status" value="3"/>
</dbReference>
<evidence type="ECO:0000256" key="7">
    <source>
        <dbReference type="SAM" id="Phobius"/>
    </source>
</evidence>
<feature type="compositionally biased region" description="Basic and acidic residues" evidence="6">
    <location>
        <begin position="246"/>
        <end position="260"/>
    </location>
</feature>
<evidence type="ECO:0000256" key="5">
    <source>
        <dbReference type="ARBA" id="ARBA00023136"/>
    </source>
</evidence>
<feature type="compositionally biased region" description="Acidic residues" evidence="6">
    <location>
        <begin position="105"/>
        <end position="114"/>
    </location>
</feature>
<reference evidence="8 9" key="1">
    <citation type="submission" date="2024-05" db="EMBL/GenBank/DDBJ databases">
        <title>Long read based assembly of the Candida bracarensis genome reveals expanded adhesin content.</title>
        <authorList>
            <person name="Marcet-Houben M."/>
            <person name="Ksiezopolska E."/>
            <person name="Gabaldon T."/>
        </authorList>
    </citation>
    <scope>NUCLEOTIDE SEQUENCE [LARGE SCALE GENOMIC DNA]</scope>
    <source>
        <strain evidence="8 9">CBM6</strain>
    </source>
</reference>
<dbReference type="PANTHER" id="PTHR21535">
    <property type="entry name" value="MAGNESIUM AND COBALT TRANSPORT PROTEIN/MITOCHONDRIAL IMPORT INNER MEMBRANE TRANSLOCASE SUBUNIT TIM8"/>
    <property type="match status" value="1"/>
</dbReference>
<feature type="compositionally biased region" description="Acidic residues" evidence="6">
    <location>
        <begin position="857"/>
        <end position="878"/>
    </location>
</feature>
<dbReference type="PANTHER" id="PTHR21535:SF51">
    <property type="entry name" value="MANGANESE RESISTANCE PROTEIN MNR2"/>
    <property type="match status" value="1"/>
</dbReference>
<proteinExistence type="inferred from homology"/>
<accession>A0ABR4NRL3</accession>
<feature type="region of interest" description="Disordered" evidence="6">
    <location>
        <begin position="281"/>
        <end position="343"/>
    </location>
</feature>
<feature type="compositionally biased region" description="Low complexity" evidence="6">
    <location>
        <begin position="331"/>
        <end position="343"/>
    </location>
</feature>
<dbReference type="SUPFAM" id="SSF143865">
    <property type="entry name" value="CorA soluble domain-like"/>
    <property type="match status" value="1"/>
</dbReference>
<evidence type="ECO:0000256" key="2">
    <source>
        <dbReference type="ARBA" id="ARBA00009765"/>
    </source>
</evidence>
<dbReference type="Proteomes" id="UP001623330">
    <property type="component" value="Unassembled WGS sequence"/>
</dbReference>
<feature type="compositionally biased region" description="Basic residues" evidence="6">
    <location>
        <begin position="53"/>
        <end position="64"/>
    </location>
</feature>
<dbReference type="InterPro" id="IPR045863">
    <property type="entry name" value="CorA_TM1_TM2"/>
</dbReference>
<evidence type="ECO:0000256" key="3">
    <source>
        <dbReference type="ARBA" id="ARBA00022692"/>
    </source>
</evidence>
<organism evidence="8 9">
    <name type="scientific">Nakaseomyces bracarensis</name>
    <dbReference type="NCBI Taxonomy" id="273131"/>
    <lineage>
        <taxon>Eukaryota</taxon>
        <taxon>Fungi</taxon>
        <taxon>Dikarya</taxon>
        <taxon>Ascomycota</taxon>
        <taxon>Saccharomycotina</taxon>
        <taxon>Saccharomycetes</taxon>
        <taxon>Saccharomycetales</taxon>
        <taxon>Saccharomycetaceae</taxon>
        <taxon>Nakaseomyces</taxon>
    </lineage>
</organism>
<comment type="caution">
    <text evidence="8">The sequence shown here is derived from an EMBL/GenBank/DDBJ whole genome shotgun (WGS) entry which is preliminary data.</text>
</comment>
<feature type="transmembrane region" description="Helical" evidence="7">
    <location>
        <begin position="1087"/>
        <end position="1108"/>
    </location>
</feature>
<evidence type="ECO:0000256" key="1">
    <source>
        <dbReference type="ARBA" id="ARBA00004141"/>
    </source>
</evidence>
<dbReference type="Gene3D" id="3.30.460.20">
    <property type="entry name" value="CorA soluble domain-like"/>
    <property type="match status" value="1"/>
</dbReference>
<gene>
    <name evidence="8" type="ORF">RNJ44_00615</name>
</gene>
<protein>
    <submittedName>
        <fullName evidence="8">Manganese resistance protein MNR2</fullName>
    </submittedName>
</protein>
<feature type="region of interest" description="Disordered" evidence="6">
    <location>
        <begin position="100"/>
        <end position="127"/>
    </location>
</feature>
<name>A0ABR4NRL3_9SACH</name>
<dbReference type="CDD" id="cd12829">
    <property type="entry name" value="Alr1p-like"/>
    <property type="match status" value="1"/>
</dbReference>
<dbReference type="InterPro" id="IPR002523">
    <property type="entry name" value="MgTranspt_CorA/ZnTranspt_ZntB"/>
</dbReference>
<dbReference type="SUPFAM" id="SSF144083">
    <property type="entry name" value="Magnesium transport protein CorA, transmembrane region"/>
    <property type="match status" value="1"/>
</dbReference>
<feature type="compositionally biased region" description="Polar residues" evidence="6">
    <location>
        <begin position="879"/>
        <end position="891"/>
    </location>
</feature>
<keyword evidence="5 7" id="KW-0472">Membrane</keyword>
<feature type="region of interest" description="Disordered" evidence="6">
    <location>
        <begin position="563"/>
        <end position="582"/>
    </location>
</feature>
<evidence type="ECO:0000313" key="8">
    <source>
        <dbReference type="EMBL" id="KAL3230976.1"/>
    </source>
</evidence>
<feature type="compositionally biased region" description="Basic and acidic residues" evidence="6">
    <location>
        <begin position="19"/>
        <end position="29"/>
    </location>
</feature>
<evidence type="ECO:0000313" key="9">
    <source>
        <dbReference type="Proteomes" id="UP001623330"/>
    </source>
</evidence>